<dbReference type="SUPFAM" id="SSF51905">
    <property type="entry name" value="FAD/NAD(P)-binding domain"/>
    <property type="match status" value="2"/>
</dbReference>
<evidence type="ECO:0000256" key="1">
    <source>
        <dbReference type="ARBA" id="ARBA00004137"/>
    </source>
</evidence>
<dbReference type="InterPro" id="IPR036188">
    <property type="entry name" value="FAD/NAD-bd_sf"/>
</dbReference>
<proteinExistence type="inferred from homology"/>
<dbReference type="InterPro" id="IPR018247">
    <property type="entry name" value="EF_Hand_1_Ca_BS"/>
</dbReference>
<dbReference type="SMART" id="SM00054">
    <property type="entry name" value="EFh"/>
    <property type="match status" value="1"/>
</dbReference>
<keyword evidence="7" id="KW-0809">Transit peptide</keyword>
<dbReference type="PROSITE" id="PS50222">
    <property type="entry name" value="EF_HAND_2"/>
    <property type="match status" value="1"/>
</dbReference>
<dbReference type="OrthoDB" id="3244603at2759"/>
<dbReference type="GO" id="GO:0003954">
    <property type="term" value="F:NADH dehydrogenase activity"/>
    <property type="evidence" value="ECO:0007669"/>
    <property type="project" value="InterPro"/>
</dbReference>
<dbReference type="Proteomes" id="UP000541444">
    <property type="component" value="Unassembled WGS sequence"/>
</dbReference>
<comment type="similarity">
    <text evidence="2">Belongs to the NADH dehydrogenase family.</text>
</comment>
<evidence type="ECO:0000256" key="2">
    <source>
        <dbReference type="ARBA" id="ARBA00005272"/>
    </source>
</evidence>
<evidence type="ECO:0000256" key="6">
    <source>
        <dbReference type="ARBA" id="ARBA00022837"/>
    </source>
</evidence>
<dbReference type="AlphaFoldDB" id="A0A7J7N9C7"/>
<sequence length="317" mass="35340">MVKFNFVRQCVKIDATNKKVISHSNDDTVLGKTEILLDYDYLVIAKGAQVNTFNTPGVTEHCHFLKEVEDVQKIKRGVISCFEKADLPNQEEKIMKLHFVIVGGGPTGVEFAAELYDFVKEDLVKIYPMVQNLKFQRDGIEVKIGCRVIGVSEKEIAVKVKLEGIVSSIPYGMVVWSAGTGTRPVIKNFMEQIGQSLATDEWLRVEGCDSVYPLGDCATIHQRKVMEDISVIFSAADKDNSGTLTVKEFQDVIKDILIRYPQLELYLKNKHLRSAKDLLKDSQGNDMKEVNIEGFKSALSHVDSQLKGLPATAQVAA</sequence>
<organism evidence="12 13">
    <name type="scientific">Kingdonia uniflora</name>
    <dbReference type="NCBI Taxonomy" id="39325"/>
    <lineage>
        <taxon>Eukaryota</taxon>
        <taxon>Viridiplantae</taxon>
        <taxon>Streptophyta</taxon>
        <taxon>Embryophyta</taxon>
        <taxon>Tracheophyta</taxon>
        <taxon>Spermatophyta</taxon>
        <taxon>Magnoliopsida</taxon>
        <taxon>Ranunculales</taxon>
        <taxon>Circaeasteraceae</taxon>
        <taxon>Kingdonia</taxon>
    </lineage>
</organism>
<keyword evidence="4" id="KW-0496">Mitochondrion</keyword>
<keyword evidence="5" id="KW-0274">FAD</keyword>
<comment type="subcellular location">
    <subcellularLocation>
        <location evidence="1">Mitochondrion inner membrane</location>
        <topology evidence="1">Peripheral membrane protein</topology>
        <orientation evidence="1">Intermembrane side</orientation>
    </subcellularLocation>
</comment>
<dbReference type="InterPro" id="IPR002048">
    <property type="entry name" value="EF_hand_dom"/>
</dbReference>
<keyword evidence="4" id="KW-0472">Membrane</keyword>
<evidence type="ECO:0000313" key="13">
    <source>
        <dbReference type="Proteomes" id="UP000541444"/>
    </source>
</evidence>
<dbReference type="EMBL" id="JACGCM010000972">
    <property type="protein sequence ID" value="KAF6163600.1"/>
    <property type="molecule type" value="Genomic_DNA"/>
</dbReference>
<dbReference type="PRINTS" id="PR00368">
    <property type="entry name" value="FADPNR"/>
</dbReference>
<keyword evidence="8" id="KW-0560">Oxidoreductase</keyword>
<evidence type="ECO:0000256" key="7">
    <source>
        <dbReference type="ARBA" id="ARBA00022946"/>
    </source>
</evidence>
<accession>A0A7J7N9C7</accession>
<name>A0A7J7N9C7_9MAGN</name>
<dbReference type="GO" id="GO:0005743">
    <property type="term" value="C:mitochondrial inner membrane"/>
    <property type="evidence" value="ECO:0007669"/>
    <property type="project" value="UniProtKB-SubCell"/>
</dbReference>
<evidence type="ECO:0000256" key="8">
    <source>
        <dbReference type="ARBA" id="ARBA00023002"/>
    </source>
</evidence>
<dbReference type="SUPFAM" id="SSF47473">
    <property type="entry name" value="EF-hand"/>
    <property type="match status" value="1"/>
</dbReference>
<dbReference type="GO" id="GO:0005509">
    <property type="term" value="F:calcium ion binding"/>
    <property type="evidence" value="ECO:0007669"/>
    <property type="project" value="InterPro"/>
</dbReference>
<keyword evidence="6" id="KW-0106">Calcium</keyword>
<dbReference type="Gene3D" id="3.50.50.100">
    <property type="match status" value="2"/>
</dbReference>
<comment type="caution">
    <text evidence="12">The sequence shown here is derived from an EMBL/GenBank/DDBJ whole genome shotgun (WGS) entry which is preliminary data.</text>
</comment>
<evidence type="ECO:0000256" key="4">
    <source>
        <dbReference type="ARBA" id="ARBA00022792"/>
    </source>
</evidence>
<evidence type="ECO:0000259" key="11">
    <source>
        <dbReference type="PROSITE" id="PS50222"/>
    </source>
</evidence>
<keyword evidence="13" id="KW-1185">Reference proteome</keyword>
<comment type="catalytic activity">
    <reaction evidence="10">
        <text>a ubiquinone + NADH + H(+) = a ubiquinol + NAD(+)</text>
        <dbReference type="Rhea" id="RHEA:23152"/>
        <dbReference type="Rhea" id="RHEA-COMP:9565"/>
        <dbReference type="Rhea" id="RHEA-COMP:9566"/>
        <dbReference type="ChEBI" id="CHEBI:15378"/>
        <dbReference type="ChEBI" id="CHEBI:16389"/>
        <dbReference type="ChEBI" id="CHEBI:17976"/>
        <dbReference type="ChEBI" id="CHEBI:57540"/>
        <dbReference type="ChEBI" id="CHEBI:57945"/>
    </reaction>
</comment>
<dbReference type="InterPro" id="IPR023753">
    <property type="entry name" value="FAD/NAD-binding_dom"/>
</dbReference>
<reference evidence="12 13" key="1">
    <citation type="journal article" date="2020" name="IScience">
        <title>Genome Sequencing of the Endangered Kingdonia uniflora (Circaeasteraceae, Ranunculales) Reveals Potential Mechanisms of Evolutionary Specialization.</title>
        <authorList>
            <person name="Sun Y."/>
            <person name="Deng T."/>
            <person name="Zhang A."/>
            <person name="Moore M.J."/>
            <person name="Landis J.B."/>
            <person name="Lin N."/>
            <person name="Zhang H."/>
            <person name="Zhang X."/>
            <person name="Huang J."/>
            <person name="Zhang X."/>
            <person name="Sun H."/>
            <person name="Wang H."/>
        </authorList>
    </citation>
    <scope>NUCLEOTIDE SEQUENCE [LARGE SCALE GENOMIC DNA]</scope>
    <source>
        <strain evidence="12">TB1705</strain>
        <tissue evidence="12">Leaf</tissue>
    </source>
</reference>
<dbReference type="PROSITE" id="PS00018">
    <property type="entry name" value="EF_HAND_1"/>
    <property type="match status" value="1"/>
</dbReference>
<evidence type="ECO:0000313" key="12">
    <source>
        <dbReference type="EMBL" id="KAF6163600.1"/>
    </source>
</evidence>
<evidence type="ECO:0000256" key="3">
    <source>
        <dbReference type="ARBA" id="ARBA00022630"/>
    </source>
</evidence>
<dbReference type="PANTHER" id="PTHR43706:SF3">
    <property type="entry name" value="EXTERNAL ALTERNATIVE NAD(P)H-UBIQUINONE OXIDOREDUCTASE B1, MITOCHONDRIAL"/>
    <property type="match status" value="1"/>
</dbReference>
<keyword evidence="9" id="KW-0520">NAD</keyword>
<dbReference type="InterPro" id="IPR011992">
    <property type="entry name" value="EF-hand-dom_pair"/>
</dbReference>
<dbReference type="Pfam" id="PF07992">
    <property type="entry name" value="Pyr_redox_2"/>
    <property type="match status" value="1"/>
</dbReference>
<gene>
    <name evidence="12" type="ORF">GIB67_022165</name>
</gene>
<keyword evidence="4" id="KW-0999">Mitochondrion inner membrane</keyword>
<evidence type="ECO:0000256" key="10">
    <source>
        <dbReference type="ARBA" id="ARBA00049010"/>
    </source>
</evidence>
<dbReference type="InterPro" id="IPR045024">
    <property type="entry name" value="NDH-2"/>
</dbReference>
<keyword evidence="3" id="KW-0285">Flavoprotein</keyword>
<protein>
    <recommendedName>
        <fullName evidence="11">EF-hand domain-containing protein</fullName>
    </recommendedName>
</protein>
<evidence type="ECO:0000256" key="9">
    <source>
        <dbReference type="ARBA" id="ARBA00023027"/>
    </source>
</evidence>
<feature type="domain" description="EF-hand" evidence="11">
    <location>
        <begin position="224"/>
        <end position="259"/>
    </location>
</feature>
<dbReference type="PANTHER" id="PTHR43706">
    <property type="entry name" value="NADH DEHYDROGENASE"/>
    <property type="match status" value="1"/>
</dbReference>
<evidence type="ECO:0000256" key="5">
    <source>
        <dbReference type="ARBA" id="ARBA00022827"/>
    </source>
</evidence>